<dbReference type="PANTHER" id="PTHR35201:SF4">
    <property type="entry name" value="BETA-PINACENE SYNTHASE-RELATED"/>
    <property type="match status" value="1"/>
</dbReference>
<evidence type="ECO:0000256" key="2">
    <source>
        <dbReference type="ARBA" id="ARBA00006333"/>
    </source>
</evidence>
<comment type="similarity">
    <text evidence="2 4">Belongs to the terpene synthase family.</text>
</comment>
<dbReference type="SUPFAM" id="SSF48576">
    <property type="entry name" value="Terpenoid synthases"/>
    <property type="match status" value="1"/>
</dbReference>
<dbReference type="PANTHER" id="PTHR35201">
    <property type="entry name" value="TERPENE SYNTHASE"/>
    <property type="match status" value="1"/>
</dbReference>
<dbReference type="InterPro" id="IPR008949">
    <property type="entry name" value="Isoprenoid_synthase_dom_sf"/>
</dbReference>
<accession>A0A4Q4MMP8</accession>
<evidence type="ECO:0000256" key="1">
    <source>
        <dbReference type="ARBA" id="ARBA00001946"/>
    </source>
</evidence>
<dbReference type="GO" id="GO:0010333">
    <property type="term" value="F:terpene synthase activity"/>
    <property type="evidence" value="ECO:0007669"/>
    <property type="project" value="InterPro"/>
</dbReference>
<comment type="cofactor">
    <cofactor evidence="1 4">
        <name>Mg(2+)</name>
        <dbReference type="ChEBI" id="CHEBI:18420"/>
    </cofactor>
</comment>
<evidence type="ECO:0000256" key="3">
    <source>
        <dbReference type="ARBA" id="ARBA00022842"/>
    </source>
</evidence>
<sequence>MSHWRSDTTTVYEGGDCNRIPTLHHAKTPQVPNNPRPTIFTARKHRNTDEVVELVNAFFLRHWPFKNKKQEQRFIDEGYAWFVCINCPMSLDERMHWGCQLLTTGFLIDDLLDRMSIEEGKEHQENVIKCASGTILPDREIPAQWIMFDLFEEMRATDRPLADELLKPTIDFLRAQVDGNRMKRMNLDEYFAYRNADLGKGMLSGIMCLCAGLSITREELELAEEVEENCMKHITFVNDICSYDKEVMTASKGSELGAMCSSVPIIKADHRVEDDQEAKSMMWEMVRDWELRHFELVEKISSENNISPALAKYLKGVEYQAAGNERWSLLTPRYNKTGSLAFNEGR</sequence>
<comment type="caution">
    <text evidence="5">The sequence shown here is derived from an EMBL/GenBank/DDBJ whole genome shotgun (WGS) entry which is preliminary data.</text>
</comment>
<evidence type="ECO:0000313" key="5">
    <source>
        <dbReference type="EMBL" id="RYN54790.1"/>
    </source>
</evidence>
<dbReference type="GO" id="GO:0008299">
    <property type="term" value="P:isoprenoid biosynthetic process"/>
    <property type="evidence" value="ECO:0007669"/>
    <property type="project" value="UniProtKB-ARBA"/>
</dbReference>
<dbReference type="EMBL" id="PDXD01000213">
    <property type="protein sequence ID" value="RYN54790.1"/>
    <property type="molecule type" value="Genomic_DNA"/>
</dbReference>
<keyword evidence="3 4" id="KW-0460">Magnesium</keyword>
<keyword evidence="4" id="KW-0479">Metal-binding</keyword>
<proteinExistence type="inferred from homology"/>
<dbReference type="GO" id="GO:0046872">
    <property type="term" value="F:metal ion binding"/>
    <property type="evidence" value="ECO:0007669"/>
    <property type="project" value="UniProtKB-KW"/>
</dbReference>
<dbReference type="InterPro" id="IPR034686">
    <property type="entry name" value="Terpene_cyclase-like_2"/>
</dbReference>
<protein>
    <recommendedName>
        <fullName evidence="4">Terpene synthase</fullName>
        <ecNumber evidence="4">4.2.3.-</ecNumber>
    </recommendedName>
</protein>
<evidence type="ECO:0000256" key="4">
    <source>
        <dbReference type="RuleBase" id="RU366034"/>
    </source>
</evidence>
<name>A0A4Q4MMP8_ALTAL</name>
<keyword evidence="4" id="KW-0456">Lyase</keyword>
<dbReference type="Pfam" id="PF19086">
    <property type="entry name" value="Terpene_syn_C_2"/>
    <property type="match status" value="1"/>
</dbReference>
<reference evidence="6" key="1">
    <citation type="journal article" date="2019" name="bioRxiv">
        <title>Genomics, evolutionary history and diagnostics of the Alternaria alternata species group including apple and Asian pear pathotypes.</title>
        <authorList>
            <person name="Armitage A.D."/>
            <person name="Cockerton H.M."/>
            <person name="Sreenivasaprasad S."/>
            <person name="Woodhall J.W."/>
            <person name="Lane C.R."/>
            <person name="Harrison R.J."/>
            <person name="Clarkson J.P."/>
        </authorList>
    </citation>
    <scope>NUCLEOTIDE SEQUENCE [LARGE SCALE GENOMIC DNA]</scope>
    <source>
        <strain evidence="6">FERA 1177</strain>
    </source>
</reference>
<dbReference type="Gene3D" id="1.10.600.10">
    <property type="entry name" value="Farnesyl Diphosphate Synthase"/>
    <property type="match status" value="1"/>
</dbReference>
<dbReference type="EC" id="4.2.3.-" evidence="4"/>
<organism evidence="5 6">
    <name type="scientific">Alternaria alternata</name>
    <name type="common">Alternaria rot fungus</name>
    <name type="synonym">Torula alternata</name>
    <dbReference type="NCBI Taxonomy" id="5599"/>
    <lineage>
        <taxon>Eukaryota</taxon>
        <taxon>Fungi</taxon>
        <taxon>Dikarya</taxon>
        <taxon>Ascomycota</taxon>
        <taxon>Pezizomycotina</taxon>
        <taxon>Dothideomycetes</taxon>
        <taxon>Pleosporomycetidae</taxon>
        <taxon>Pleosporales</taxon>
        <taxon>Pleosporineae</taxon>
        <taxon>Pleosporaceae</taxon>
        <taxon>Alternaria</taxon>
        <taxon>Alternaria sect. Alternaria</taxon>
        <taxon>Alternaria alternata complex</taxon>
    </lineage>
</organism>
<gene>
    <name evidence="5" type="ORF">AA0117_g13310</name>
</gene>
<dbReference type="AlphaFoldDB" id="A0A4Q4MMP8"/>
<dbReference type="Proteomes" id="UP000291422">
    <property type="component" value="Unassembled WGS sequence"/>
</dbReference>
<dbReference type="VEuPathDB" id="FungiDB:CC77DRAFT_1080498"/>
<evidence type="ECO:0000313" key="6">
    <source>
        <dbReference type="Proteomes" id="UP000291422"/>
    </source>
</evidence>